<keyword evidence="5 13" id="KW-0812">Transmembrane</keyword>
<organism evidence="16">
    <name type="scientific">Caenorhabditis brenneri</name>
    <name type="common">Nematode worm</name>
    <dbReference type="NCBI Taxonomy" id="135651"/>
    <lineage>
        <taxon>Eukaryota</taxon>
        <taxon>Metazoa</taxon>
        <taxon>Ecdysozoa</taxon>
        <taxon>Nematoda</taxon>
        <taxon>Chromadorea</taxon>
        <taxon>Rhabditida</taxon>
        <taxon>Rhabditina</taxon>
        <taxon>Rhabditomorpha</taxon>
        <taxon>Rhabditoidea</taxon>
        <taxon>Rhabditidae</taxon>
        <taxon>Peloderinae</taxon>
        <taxon>Caenorhabditis</taxon>
    </lineage>
</organism>
<dbReference type="AlphaFoldDB" id="G0PCQ5"/>
<evidence type="ECO:0000256" key="10">
    <source>
        <dbReference type="ARBA" id="ARBA00023180"/>
    </source>
</evidence>
<dbReference type="Proteomes" id="UP000008068">
    <property type="component" value="Unassembled WGS sequence"/>
</dbReference>
<keyword evidence="11 13" id="KW-0739">Sodium transport</keyword>
<accession>G0PCQ5</accession>
<comment type="similarity">
    <text evidence="2 13">Belongs to the amiloride-sensitive sodium channel (TC 1.A.6) family.</text>
</comment>
<evidence type="ECO:0000256" key="6">
    <source>
        <dbReference type="ARBA" id="ARBA00022989"/>
    </source>
</evidence>
<evidence type="ECO:0000313" key="15">
    <source>
        <dbReference type="EMBL" id="EGT51262.1"/>
    </source>
</evidence>
<keyword evidence="7" id="KW-0915">Sodium</keyword>
<dbReference type="EMBL" id="GL380250">
    <property type="protein sequence ID" value="EGT51262.1"/>
    <property type="molecule type" value="Genomic_DNA"/>
</dbReference>
<keyword evidence="3 13" id="KW-0813">Transport</keyword>
<evidence type="ECO:0000256" key="8">
    <source>
        <dbReference type="ARBA" id="ARBA00023065"/>
    </source>
</evidence>
<dbReference type="PROSITE" id="PS01206">
    <property type="entry name" value="ASC"/>
    <property type="match status" value="1"/>
</dbReference>
<keyword evidence="9 14" id="KW-0472">Membrane</keyword>
<dbReference type="InterPro" id="IPR001873">
    <property type="entry name" value="ENaC"/>
</dbReference>
<dbReference type="STRING" id="135651.G0PCQ5"/>
<evidence type="ECO:0000256" key="2">
    <source>
        <dbReference type="ARBA" id="ARBA00007193"/>
    </source>
</evidence>
<evidence type="ECO:0000256" key="1">
    <source>
        <dbReference type="ARBA" id="ARBA00004141"/>
    </source>
</evidence>
<dbReference type="PANTHER" id="PTHR11690">
    <property type="entry name" value="AMILORIDE-SENSITIVE SODIUM CHANNEL-RELATED"/>
    <property type="match status" value="1"/>
</dbReference>
<dbReference type="PANTHER" id="PTHR11690:SF282">
    <property type="entry name" value="DEGENERIN-LIKE PROTEIN ASIC-1"/>
    <property type="match status" value="1"/>
</dbReference>
<evidence type="ECO:0000256" key="3">
    <source>
        <dbReference type="ARBA" id="ARBA00022448"/>
    </source>
</evidence>
<keyword evidence="12 13" id="KW-0407">Ion channel</keyword>
<dbReference type="HOGENOM" id="CLU_017673_0_0_1"/>
<evidence type="ECO:0000256" key="7">
    <source>
        <dbReference type="ARBA" id="ARBA00023053"/>
    </source>
</evidence>
<name>G0PCQ5_CAEBE</name>
<sequence length="737" mass="84743">MGKNTLKRAIELDVIDFAEHTSAHGIPRAYVSTGWRRYMWLLCFLFCLSCFGHQAYLIIERFNRYHHWIFPTISINFRNDIIVGVEIKFEEIKFPAVTICNMNPYKNSAARELGAIRNALEAFEMAIDKSDGNTHTIRKRRSAKLNMIPVDLMCKEENRMLMAHEFGHIECTCIAFDDSESTEDNDEIFWNCHPKSEWNHRVCHVAEDGTQFKTCKCHDENCVDDGNIKQMTWPLEMKKNGSKLCISVESGGLSYCATSQKFQVSKCKNCDWLGKCEELEEIESDKNQKNCLCHHGNCFQIRNVVKKRKRRTPERKVHERLLSRYEGLLAVYSHCNCTKQHGCVSTSVPDMDLENSNKTCLCFYNKKNEQVWPCYKEPEWEERMCSRCNTMGDCVYTDKPKKQNISCLCATPIKMCVRIDPPQTNETSLDDRVVKFWDIQPSTTMSPVVKKKEERDKAYGYTGVKDRIALRAKAMENIIFAVDALTENQKWQISYNKSDFIMKCSFNGKECNVKHDFVEYLDPTYGACFTYGQKLGNITNERSGPAYGLRLEVFVNVTEYLPTTEAAGVRLTVHATDEQPFPDTLGFSAPTGFVSSFGIKLVSLQTLFLSNLINSQKSMVRLPAPYGDCVKEGKTEDFIYTQKAYNTEGCQRSCIQKHLSQTCGCGDPRFPPYRESKNCPVDDPYKVKKSFQKYFGIEFSGECIKKEMHVATRDSKKLGCSCQQPLQVRSHTLKFWE</sequence>
<dbReference type="GO" id="GO:0015280">
    <property type="term" value="F:ligand-gated sodium channel activity"/>
    <property type="evidence" value="ECO:0007669"/>
    <property type="project" value="TreeGrafter"/>
</dbReference>
<dbReference type="Gene3D" id="2.60.470.10">
    <property type="entry name" value="Acid-sensing ion channels like domains"/>
    <property type="match status" value="1"/>
</dbReference>
<reference evidence="16" key="1">
    <citation type="submission" date="2011-07" db="EMBL/GenBank/DDBJ databases">
        <authorList>
            <consortium name="Caenorhabditis brenneri Sequencing and Analysis Consortium"/>
            <person name="Wilson R.K."/>
        </authorList>
    </citation>
    <scope>NUCLEOTIDE SEQUENCE [LARGE SCALE GENOMIC DNA]</scope>
    <source>
        <strain evidence="16">PB2801</strain>
    </source>
</reference>
<evidence type="ECO:0000256" key="9">
    <source>
        <dbReference type="ARBA" id="ARBA00023136"/>
    </source>
</evidence>
<evidence type="ECO:0000313" key="16">
    <source>
        <dbReference type="Proteomes" id="UP000008068"/>
    </source>
</evidence>
<dbReference type="OrthoDB" id="6021021at2759"/>
<dbReference type="InParanoid" id="G0PCQ5"/>
<gene>
    <name evidence="15" type="ORF">CAEBREN_28816</name>
</gene>
<evidence type="ECO:0000256" key="13">
    <source>
        <dbReference type="RuleBase" id="RU000679"/>
    </source>
</evidence>
<dbReference type="GO" id="GO:0005886">
    <property type="term" value="C:plasma membrane"/>
    <property type="evidence" value="ECO:0007669"/>
    <property type="project" value="TreeGrafter"/>
</dbReference>
<dbReference type="InterPro" id="IPR020903">
    <property type="entry name" value="ENaC_CS"/>
</dbReference>
<comment type="subcellular location">
    <subcellularLocation>
        <location evidence="1">Membrane</location>
        <topology evidence="1">Multi-pass membrane protein</topology>
    </subcellularLocation>
</comment>
<keyword evidence="10" id="KW-0325">Glycoprotein</keyword>
<evidence type="ECO:0000256" key="14">
    <source>
        <dbReference type="SAM" id="Phobius"/>
    </source>
</evidence>
<evidence type="ECO:0000256" key="12">
    <source>
        <dbReference type="ARBA" id="ARBA00023303"/>
    </source>
</evidence>
<evidence type="ECO:0000256" key="4">
    <source>
        <dbReference type="ARBA" id="ARBA00022461"/>
    </source>
</evidence>
<keyword evidence="8 13" id="KW-0406">Ion transport</keyword>
<proteinExistence type="inferred from homology"/>
<dbReference type="Pfam" id="PF00858">
    <property type="entry name" value="ASC"/>
    <property type="match status" value="2"/>
</dbReference>
<evidence type="ECO:0000256" key="11">
    <source>
        <dbReference type="ARBA" id="ARBA00023201"/>
    </source>
</evidence>
<dbReference type="eggNOG" id="KOG4294">
    <property type="taxonomic scope" value="Eukaryota"/>
</dbReference>
<evidence type="ECO:0000256" key="5">
    <source>
        <dbReference type="ARBA" id="ARBA00022692"/>
    </source>
</evidence>
<feature type="transmembrane region" description="Helical" evidence="14">
    <location>
        <begin position="38"/>
        <end position="59"/>
    </location>
</feature>
<keyword evidence="16" id="KW-1185">Reference proteome</keyword>
<keyword evidence="6 14" id="KW-1133">Transmembrane helix</keyword>
<protein>
    <submittedName>
        <fullName evidence="15">Uncharacterized protein</fullName>
    </submittedName>
</protein>
<keyword evidence="4 13" id="KW-0894">Sodium channel</keyword>